<feature type="transmembrane region" description="Helical" evidence="1">
    <location>
        <begin position="6"/>
        <end position="26"/>
    </location>
</feature>
<proteinExistence type="predicted"/>
<evidence type="ECO:0000313" key="2">
    <source>
        <dbReference type="EMBL" id="SUD91068.1"/>
    </source>
</evidence>
<reference evidence="2 3" key="1">
    <citation type="submission" date="2018-06" db="EMBL/GenBank/DDBJ databases">
        <authorList>
            <consortium name="Pathogen Informatics"/>
            <person name="Doyle S."/>
        </authorList>
    </citation>
    <scope>NUCLEOTIDE SEQUENCE [LARGE SCALE GENOMIC DNA]</scope>
    <source>
        <strain evidence="2 3">NCTC10526</strain>
    </source>
</reference>
<gene>
    <name evidence="2" type="ORF">NCTC10526_01415</name>
</gene>
<dbReference type="Proteomes" id="UP000254123">
    <property type="component" value="Unassembled WGS sequence"/>
</dbReference>
<dbReference type="EMBL" id="UGVC01000001">
    <property type="protein sequence ID" value="SUD91068.1"/>
    <property type="molecule type" value="Genomic_DNA"/>
</dbReference>
<dbReference type="STRING" id="1123034.GCA_000685805_00920"/>
<protein>
    <submittedName>
        <fullName evidence="2">Uncharacterized protein</fullName>
    </submittedName>
</protein>
<keyword evidence="1" id="KW-0472">Membrane</keyword>
<feature type="transmembrane region" description="Helical" evidence="1">
    <location>
        <begin position="38"/>
        <end position="64"/>
    </location>
</feature>
<keyword evidence="1" id="KW-0812">Transmembrane</keyword>
<name>A0A379LKJ2_9GAMM</name>
<keyword evidence="3" id="KW-1185">Reference proteome</keyword>
<evidence type="ECO:0000256" key="1">
    <source>
        <dbReference type="SAM" id="Phobius"/>
    </source>
</evidence>
<sequence length="70" mass="7989">MTFLLMLAFIWLAILFCLIAAIRSFSNKLKPDYSKNRLIFLYAIAVAYLIGSLFLWYIFISAIFDAAASV</sequence>
<evidence type="ECO:0000313" key="3">
    <source>
        <dbReference type="Proteomes" id="UP000254123"/>
    </source>
</evidence>
<accession>A0A379LKJ2</accession>
<dbReference type="AlphaFoldDB" id="A0A379LKJ2"/>
<organism evidence="2 3">
    <name type="scientific">Psychrobacter phenylpyruvicus</name>
    <dbReference type="NCBI Taxonomy" id="29432"/>
    <lineage>
        <taxon>Bacteria</taxon>
        <taxon>Pseudomonadati</taxon>
        <taxon>Pseudomonadota</taxon>
        <taxon>Gammaproteobacteria</taxon>
        <taxon>Moraxellales</taxon>
        <taxon>Moraxellaceae</taxon>
        <taxon>Psychrobacter</taxon>
    </lineage>
</organism>
<keyword evidence="1" id="KW-1133">Transmembrane helix</keyword>